<protein>
    <recommendedName>
        <fullName evidence="1">Trypsin-co-occurring domain-containing protein</fullName>
    </recommendedName>
</protein>
<gene>
    <name evidence="2" type="ORF">Airi02_012490</name>
</gene>
<dbReference type="Pfam" id="PF19493">
    <property type="entry name" value="Trypco1"/>
    <property type="match status" value="1"/>
</dbReference>
<feature type="domain" description="Trypsin-co-occurring" evidence="1">
    <location>
        <begin position="18"/>
        <end position="112"/>
    </location>
</feature>
<organism evidence="2 3">
    <name type="scientific">Actinoallomurus iriomotensis</name>
    <dbReference type="NCBI Taxonomy" id="478107"/>
    <lineage>
        <taxon>Bacteria</taxon>
        <taxon>Bacillati</taxon>
        <taxon>Actinomycetota</taxon>
        <taxon>Actinomycetes</taxon>
        <taxon>Streptosporangiales</taxon>
        <taxon>Thermomonosporaceae</taxon>
        <taxon>Actinoallomurus</taxon>
    </lineage>
</organism>
<sequence>MWAQGATDVTELLRWKTDSGSIVVEGDRDQIGYKSVVKRPGEIVHDVNAKFEEALRAFRDSAASALAIFRDDALRPDDVEIEFGLKLNAEVGAVLAKAAAEGSLVVKLKWSRNGEPGPRS</sequence>
<reference evidence="2" key="1">
    <citation type="submission" date="2023-03" db="EMBL/GenBank/DDBJ databases">
        <title>Actinoallomurus iriomotensis NBRC 103684.</title>
        <authorList>
            <person name="Ichikawa N."/>
            <person name="Sato H."/>
            <person name="Tonouchi N."/>
        </authorList>
    </citation>
    <scope>NUCLEOTIDE SEQUENCE</scope>
    <source>
        <strain evidence="2">NBRC 103684</strain>
    </source>
</reference>
<evidence type="ECO:0000259" key="1">
    <source>
        <dbReference type="Pfam" id="PF19493"/>
    </source>
</evidence>
<dbReference type="EMBL" id="BSTK01000002">
    <property type="protein sequence ID" value="GLY83319.1"/>
    <property type="molecule type" value="Genomic_DNA"/>
</dbReference>
<dbReference type="AlphaFoldDB" id="A0A9W6VXJ8"/>
<evidence type="ECO:0000313" key="3">
    <source>
        <dbReference type="Proteomes" id="UP001165074"/>
    </source>
</evidence>
<keyword evidence="3" id="KW-1185">Reference proteome</keyword>
<evidence type="ECO:0000313" key="2">
    <source>
        <dbReference type="EMBL" id="GLY83319.1"/>
    </source>
</evidence>
<proteinExistence type="predicted"/>
<dbReference type="InterPro" id="IPR045794">
    <property type="entry name" value="Trypco1"/>
</dbReference>
<comment type="caution">
    <text evidence="2">The sequence shown here is derived from an EMBL/GenBank/DDBJ whole genome shotgun (WGS) entry which is preliminary data.</text>
</comment>
<accession>A0A9W6VXJ8</accession>
<dbReference type="Proteomes" id="UP001165074">
    <property type="component" value="Unassembled WGS sequence"/>
</dbReference>
<name>A0A9W6VXJ8_9ACTN</name>
<dbReference type="RefSeq" id="WP_285567571.1">
    <property type="nucleotide sequence ID" value="NZ_BSTK01000002.1"/>
</dbReference>
<dbReference type="NCBIfam" id="NF041216">
    <property type="entry name" value="CU044_2847_fam"/>
    <property type="match status" value="1"/>
</dbReference>